<keyword evidence="1" id="KW-1133">Transmembrane helix</keyword>
<name>A0A2G9SFI6_AQUCT</name>
<keyword evidence="1" id="KW-0812">Transmembrane</keyword>
<dbReference type="AlphaFoldDB" id="A0A2G9SFI6"/>
<evidence type="ECO:0000313" key="3">
    <source>
        <dbReference type="Proteomes" id="UP000228934"/>
    </source>
</evidence>
<dbReference type="Proteomes" id="UP000228934">
    <property type="component" value="Unassembled WGS sequence"/>
</dbReference>
<protein>
    <submittedName>
        <fullName evidence="2">Uncharacterized protein</fullName>
    </submittedName>
</protein>
<dbReference type="EMBL" id="KV924564">
    <property type="protein sequence ID" value="PIO38887.1"/>
    <property type="molecule type" value="Genomic_DNA"/>
</dbReference>
<keyword evidence="3" id="KW-1185">Reference proteome</keyword>
<accession>A0A2G9SFI6</accession>
<gene>
    <name evidence="2" type="ORF">AB205_0060080</name>
</gene>
<proteinExistence type="predicted"/>
<reference evidence="3" key="1">
    <citation type="journal article" date="2017" name="Nat. Commun.">
        <title>The North American bullfrog draft genome provides insight into hormonal regulation of long noncoding RNA.</title>
        <authorList>
            <person name="Hammond S.A."/>
            <person name="Warren R.L."/>
            <person name="Vandervalk B.P."/>
            <person name="Kucuk E."/>
            <person name="Khan H."/>
            <person name="Gibb E.A."/>
            <person name="Pandoh P."/>
            <person name="Kirk H."/>
            <person name="Zhao Y."/>
            <person name="Jones M."/>
            <person name="Mungall A.J."/>
            <person name="Coope R."/>
            <person name="Pleasance S."/>
            <person name="Moore R.A."/>
            <person name="Holt R.A."/>
            <person name="Round J.M."/>
            <person name="Ohora S."/>
            <person name="Walle B.V."/>
            <person name="Veldhoen N."/>
            <person name="Helbing C.C."/>
            <person name="Birol I."/>
        </authorList>
    </citation>
    <scope>NUCLEOTIDE SEQUENCE [LARGE SCALE GENOMIC DNA]</scope>
</reference>
<sequence>MWGRCFGQVTLSTLLRDECLNNVYYFGQPLLTLHYWQPTGQVRSVIIQRDKHTVHILAHFYILLLPIKIIIGYKKFKQYHLKVFRQALALHALGNSSINLTTKEVGIVCMGLAKSADRGLVSAE</sequence>
<organism evidence="2 3">
    <name type="scientific">Aquarana catesbeiana</name>
    <name type="common">American bullfrog</name>
    <name type="synonym">Rana catesbeiana</name>
    <dbReference type="NCBI Taxonomy" id="8400"/>
    <lineage>
        <taxon>Eukaryota</taxon>
        <taxon>Metazoa</taxon>
        <taxon>Chordata</taxon>
        <taxon>Craniata</taxon>
        <taxon>Vertebrata</taxon>
        <taxon>Euteleostomi</taxon>
        <taxon>Amphibia</taxon>
        <taxon>Batrachia</taxon>
        <taxon>Anura</taxon>
        <taxon>Neobatrachia</taxon>
        <taxon>Ranoidea</taxon>
        <taxon>Ranidae</taxon>
        <taxon>Aquarana</taxon>
    </lineage>
</organism>
<evidence type="ECO:0000256" key="1">
    <source>
        <dbReference type="SAM" id="Phobius"/>
    </source>
</evidence>
<feature type="transmembrane region" description="Helical" evidence="1">
    <location>
        <begin position="54"/>
        <end position="73"/>
    </location>
</feature>
<evidence type="ECO:0000313" key="2">
    <source>
        <dbReference type="EMBL" id="PIO38887.1"/>
    </source>
</evidence>
<keyword evidence="1" id="KW-0472">Membrane</keyword>